<reference evidence="1" key="2">
    <citation type="submission" date="2019-11" db="EMBL/GenBank/DDBJ databases">
        <title>Improved Assembly of Tolypothrix boutellei genome.</title>
        <authorList>
            <person name="Sarangi A.N."/>
            <person name="Mukherjee M."/>
            <person name="Ghosh S."/>
            <person name="Singh D."/>
            <person name="Das A."/>
            <person name="Kant S."/>
            <person name="Prusty A."/>
            <person name="Tripathy S."/>
        </authorList>
    </citation>
    <scope>NUCLEOTIDE SEQUENCE</scope>
    <source>
        <strain evidence="1">VB521301</strain>
    </source>
</reference>
<evidence type="ECO:0000313" key="1">
    <source>
        <dbReference type="EMBL" id="KAF3885639.1"/>
    </source>
</evidence>
<evidence type="ECO:0000313" key="2">
    <source>
        <dbReference type="EMBL" id="KIE08694.1"/>
    </source>
</evidence>
<comment type="caution">
    <text evidence="2">The sequence shown here is derived from an EMBL/GenBank/DDBJ whole genome shotgun (WGS) entry which is preliminary data.</text>
</comment>
<dbReference type="EMBL" id="JHEG04000001">
    <property type="protein sequence ID" value="KAF3885639.1"/>
    <property type="molecule type" value="Genomic_DNA"/>
</dbReference>
<dbReference type="Proteomes" id="UP000029738">
    <property type="component" value="Unassembled WGS sequence"/>
</dbReference>
<dbReference type="OrthoDB" id="510160at2"/>
<name>A0A0C1QTF0_9CYAN</name>
<organism evidence="2">
    <name type="scientific">Tolypothrix bouteillei VB521301</name>
    <dbReference type="NCBI Taxonomy" id="1479485"/>
    <lineage>
        <taxon>Bacteria</taxon>
        <taxon>Bacillati</taxon>
        <taxon>Cyanobacteriota</taxon>
        <taxon>Cyanophyceae</taxon>
        <taxon>Nostocales</taxon>
        <taxon>Tolypothrichaceae</taxon>
        <taxon>Tolypothrix</taxon>
    </lineage>
</organism>
<dbReference type="AlphaFoldDB" id="A0A0C1QTF0"/>
<evidence type="ECO:0000313" key="3">
    <source>
        <dbReference type="Proteomes" id="UP000029738"/>
    </source>
</evidence>
<dbReference type="STRING" id="1479485.DA73_0229665"/>
<dbReference type="RefSeq" id="WP_038080731.1">
    <property type="nucleotide sequence ID" value="NZ_JHEG04000001.1"/>
</dbReference>
<protein>
    <submittedName>
        <fullName evidence="2">Uncharacterized protein</fullName>
    </submittedName>
</protein>
<proteinExistence type="predicted"/>
<sequence>MAEQSNTTYMTSLPEELQTPENIAKIRIIIKQWTQIIAWTWTTFLAFDGDEDKKRQEQQLKNYFSSILKKQALARLAAIEYGDPPSAQLAEETSKIIKEVIIANQTAPDIQLTLSDVYRKLTANDYIFTDPLIQDFRFEVVVDSFTGRIRQDDKNQAKYLATIAYPPRPALSEFTVTEEQLNQWVQDNNSGEYLPPSVYIPVSGS</sequence>
<reference evidence="2" key="1">
    <citation type="journal article" date="2015" name="Genome Announc.">
        <title>Draft Genome Sequence of Tolypothrix boutellei Strain VB521301.</title>
        <authorList>
            <person name="Chandrababunaidu M.M."/>
            <person name="Singh D."/>
            <person name="Sen D."/>
            <person name="Bhan S."/>
            <person name="Das S."/>
            <person name="Gupta A."/>
            <person name="Adhikary S.P."/>
            <person name="Tripathy S."/>
        </authorList>
    </citation>
    <scope>NUCLEOTIDE SEQUENCE</scope>
    <source>
        <strain evidence="2">VB521301</strain>
    </source>
</reference>
<gene>
    <name evidence="2" type="ORF">DA73_0229665</name>
    <name evidence="1" type="ORF">DA73_0400009305</name>
</gene>
<dbReference type="EMBL" id="JHEG02000058">
    <property type="protein sequence ID" value="KIE08694.1"/>
    <property type="molecule type" value="Genomic_DNA"/>
</dbReference>
<keyword evidence="3" id="KW-1185">Reference proteome</keyword>
<accession>A0A0C1QTF0</accession>